<organism evidence="5 6">
    <name type="scientific">Gracilibacillus boraciitolerans JCM 21714</name>
    <dbReference type="NCBI Taxonomy" id="1298598"/>
    <lineage>
        <taxon>Bacteria</taxon>
        <taxon>Bacillati</taxon>
        <taxon>Bacillota</taxon>
        <taxon>Bacilli</taxon>
        <taxon>Bacillales</taxon>
        <taxon>Bacillaceae</taxon>
        <taxon>Gracilibacillus</taxon>
    </lineage>
</organism>
<dbReference type="EMBL" id="BAVS01000021">
    <property type="protein sequence ID" value="GAE94252.1"/>
    <property type="molecule type" value="Genomic_DNA"/>
</dbReference>
<keyword evidence="1" id="KW-0813">Transport</keyword>
<dbReference type="InterPro" id="IPR023616">
    <property type="entry name" value="Cyt_c_oxase-like_su1_dom"/>
</dbReference>
<keyword evidence="6" id="KW-1185">Reference proteome</keyword>
<reference evidence="5 6" key="1">
    <citation type="journal article" date="2014" name="Genome Announc.">
        <title>Draft Genome Sequence of the Boron-Tolerant and Moderately Halotolerant Bacterium Gracilibacillus boraciitolerans JCM 21714T.</title>
        <authorList>
            <person name="Ahmed I."/>
            <person name="Oshima K."/>
            <person name="Suda W."/>
            <person name="Kitamura K."/>
            <person name="Iida T."/>
            <person name="Ohmori Y."/>
            <person name="Fujiwara T."/>
            <person name="Hattori M."/>
            <person name="Ohkuma M."/>
        </authorList>
    </citation>
    <scope>NUCLEOTIDE SEQUENCE [LARGE SCALE GENOMIC DNA]</scope>
    <source>
        <strain evidence="5 6">JCM 21714</strain>
    </source>
</reference>
<evidence type="ECO:0000256" key="3">
    <source>
        <dbReference type="SAM" id="Phobius"/>
    </source>
</evidence>
<protein>
    <submittedName>
        <fullName evidence="5">Cytochrome c oxidase polypeptide I</fullName>
    </submittedName>
</protein>
<keyword evidence="2" id="KW-0249">Electron transport</keyword>
<dbReference type="SUPFAM" id="SSF81442">
    <property type="entry name" value="Cytochrome c oxidase subunit I-like"/>
    <property type="match status" value="1"/>
</dbReference>
<evidence type="ECO:0000259" key="4">
    <source>
        <dbReference type="PROSITE" id="PS50855"/>
    </source>
</evidence>
<dbReference type="GO" id="GO:0015990">
    <property type="term" value="P:electron transport coupled proton transport"/>
    <property type="evidence" value="ECO:0007669"/>
    <property type="project" value="TreeGrafter"/>
</dbReference>
<sequence length="166" mass="18805">MMIAIPTGIKVFNWLFTIKGGRIQLTVPMLFAIGFIPSFVMGGVTGVMLSIPAADFQFHDSYFVVGHFHYTILGATVLGIFAGIYYWYPKIIGKQLHEGLGKWHFWLFIIGFHLTFLPMHFSGLQGMPRRVYTYLPEDGVFLFNAISTIGAFMMGDCDAVFRLEYI</sequence>
<dbReference type="PANTHER" id="PTHR10422:SF44">
    <property type="entry name" value="CYTOCHROME C OXIDASE SUBUNIT 1"/>
    <property type="match status" value="1"/>
</dbReference>
<dbReference type="GO" id="GO:0020037">
    <property type="term" value="F:heme binding"/>
    <property type="evidence" value="ECO:0007669"/>
    <property type="project" value="InterPro"/>
</dbReference>
<feature type="transmembrane region" description="Helical" evidence="3">
    <location>
        <begin position="100"/>
        <end position="121"/>
    </location>
</feature>
<dbReference type="AlphaFoldDB" id="W4VM19"/>
<comment type="caution">
    <text evidence="5">The sequence shown here is derived from an EMBL/GenBank/DDBJ whole genome shotgun (WGS) entry which is preliminary data.</text>
</comment>
<keyword evidence="1" id="KW-0679">Respiratory chain</keyword>
<evidence type="ECO:0000256" key="1">
    <source>
        <dbReference type="ARBA" id="ARBA00022660"/>
    </source>
</evidence>
<dbReference type="PROSITE" id="PS50855">
    <property type="entry name" value="COX1"/>
    <property type="match status" value="1"/>
</dbReference>
<keyword evidence="3" id="KW-0812">Transmembrane</keyword>
<accession>W4VM19</accession>
<dbReference type="Gene3D" id="1.20.210.10">
    <property type="entry name" value="Cytochrome c oxidase-like, subunit I domain"/>
    <property type="match status" value="1"/>
</dbReference>
<feature type="transmembrane region" description="Helical" evidence="3">
    <location>
        <begin position="68"/>
        <end position="88"/>
    </location>
</feature>
<feature type="transmembrane region" description="Helical" evidence="3">
    <location>
        <begin position="141"/>
        <end position="161"/>
    </location>
</feature>
<evidence type="ECO:0000313" key="5">
    <source>
        <dbReference type="EMBL" id="GAE94252.1"/>
    </source>
</evidence>
<dbReference type="eggNOG" id="COG0843">
    <property type="taxonomic scope" value="Bacteria"/>
</dbReference>
<feature type="transmembrane region" description="Helical" evidence="3">
    <location>
        <begin position="25"/>
        <end position="48"/>
    </location>
</feature>
<proteinExistence type="predicted"/>
<dbReference type="Proteomes" id="UP000019102">
    <property type="component" value="Unassembled WGS sequence"/>
</dbReference>
<gene>
    <name evidence="5" type="ORF">JCM21714_3392</name>
</gene>
<keyword evidence="3" id="KW-1133">Transmembrane helix</keyword>
<dbReference type="InterPro" id="IPR036927">
    <property type="entry name" value="Cyt_c_oxase-like_su1_sf"/>
</dbReference>
<name>W4VM19_9BACI</name>
<feature type="domain" description="Cytochrome oxidase subunit I profile" evidence="4">
    <location>
        <begin position="1"/>
        <end position="154"/>
    </location>
</feature>
<dbReference type="PANTHER" id="PTHR10422">
    <property type="entry name" value="CYTOCHROME C OXIDASE SUBUNIT 1"/>
    <property type="match status" value="1"/>
</dbReference>
<evidence type="ECO:0000313" key="6">
    <source>
        <dbReference type="Proteomes" id="UP000019102"/>
    </source>
</evidence>
<dbReference type="PRINTS" id="PR01165">
    <property type="entry name" value="CYCOXIDASEI"/>
</dbReference>
<evidence type="ECO:0000256" key="2">
    <source>
        <dbReference type="ARBA" id="ARBA00022982"/>
    </source>
</evidence>
<dbReference type="GO" id="GO:0004129">
    <property type="term" value="F:cytochrome-c oxidase activity"/>
    <property type="evidence" value="ECO:0007669"/>
    <property type="project" value="InterPro"/>
</dbReference>
<dbReference type="Pfam" id="PF00115">
    <property type="entry name" value="COX1"/>
    <property type="match status" value="1"/>
</dbReference>
<dbReference type="GO" id="GO:0022904">
    <property type="term" value="P:respiratory electron transport chain"/>
    <property type="evidence" value="ECO:0007669"/>
    <property type="project" value="TreeGrafter"/>
</dbReference>
<dbReference type="GO" id="GO:0009060">
    <property type="term" value="P:aerobic respiration"/>
    <property type="evidence" value="ECO:0007669"/>
    <property type="project" value="InterPro"/>
</dbReference>
<dbReference type="InterPro" id="IPR000883">
    <property type="entry name" value="Cyt_C_Oxase_1"/>
</dbReference>
<dbReference type="OrthoDB" id="9759913at2"/>
<dbReference type="GO" id="GO:0016020">
    <property type="term" value="C:membrane"/>
    <property type="evidence" value="ECO:0007669"/>
    <property type="project" value="InterPro"/>
</dbReference>
<dbReference type="STRING" id="1298598.JCM21714_3392"/>
<keyword evidence="3" id="KW-0472">Membrane</keyword>